<dbReference type="Proteomes" id="UP000567179">
    <property type="component" value="Unassembled WGS sequence"/>
</dbReference>
<protein>
    <recommendedName>
        <fullName evidence="3">NACHT domain-containing protein</fullName>
    </recommendedName>
</protein>
<evidence type="ECO:0000313" key="5">
    <source>
        <dbReference type="Proteomes" id="UP000567179"/>
    </source>
</evidence>
<dbReference type="InterPro" id="IPR007111">
    <property type="entry name" value="NACHT_NTPase"/>
</dbReference>
<organism evidence="4 5">
    <name type="scientific">Psilocybe cf. subviscida</name>
    <dbReference type="NCBI Taxonomy" id="2480587"/>
    <lineage>
        <taxon>Eukaryota</taxon>
        <taxon>Fungi</taxon>
        <taxon>Dikarya</taxon>
        <taxon>Basidiomycota</taxon>
        <taxon>Agaricomycotina</taxon>
        <taxon>Agaricomycetes</taxon>
        <taxon>Agaricomycetidae</taxon>
        <taxon>Agaricales</taxon>
        <taxon>Agaricineae</taxon>
        <taxon>Strophariaceae</taxon>
        <taxon>Psilocybe</taxon>
    </lineage>
</organism>
<dbReference type="EMBL" id="JAACJJ010000003">
    <property type="protein sequence ID" value="KAF5328758.1"/>
    <property type="molecule type" value="Genomic_DNA"/>
</dbReference>
<evidence type="ECO:0000259" key="3">
    <source>
        <dbReference type="PROSITE" id="PS50837"/>
    </source>
</evidence>
<dbReference type="AlphaFoldDB" id="A0A8H5BT05"/>
<name>A0A8H5BT05_9AGAR</name>
<dbReference type="SUPFAM" id="SSF52540">
    <property type="entry name" value="P-loop containing nucleoside triphosphate hydrolases"/>
    <property type="match status" value="1"/>
</dbReference>
<dbReference type="InterPro" id="IPR027417">
    <property type="entry name" value="P-loop_NTPase"/>
</dbReference>
<evidence type="ECO:0000313" key="4">
    <source>
        <dbReference type="EMBL" id="KAF5328758.1"/>
    </source>
</evidence>
<evidence type="ECO:0000256" key="1">
    <source>
        <dbReference type="ARBA" id="ARBA00022737"/>
    </source>
</evidence>
<dbReference type="Gene3D" id="3.40.50.300">
    <property type="entry name" value="P-loop containing nucleotide triphosphate hydrolases"/>
    <property type="match status" value="1"/>
</dbReference>
<dbReference type="Pfam" id="PF24883">
    <property type="entry name" value="NPHP3_N"/>
    <property type="match status" value="1"/>
</dbReference>
<dbReference type="InterPro" id="IPR059179">
    <property type="entry name" value="MLKL-like_MCAfunc"/>
</dbReference>
<dbReference type="PROSITE" id="PS50837">
    <property type="entry name" value="NACHT"/>
    <property type="match status" value="1"/>
</dbReference>
<keyword evidence="1" id="KW-0677">Repeat</keyword>
<evidence type="ECO:0000256" key="2">
    <source>
        <dbReference type="SAM" id="MobiDB-lite"/>
    </source>
</evidence>
<feature type="region of interest" description="Disordered" evidence="2">
    <location>
        <begin position="625"/>
        <end position="673"/>
    </location>
</feature>
<reference evidence="4 5" key="1">
    <citation type="journal article" date="2020" name="ISME J.">
        <title>Uncovering the hidden diversity of litter-decomposition mechanisms in mushroom-forming fungi.</title>
        <authorList>
            <person name="Floudas D."/>
            <person name="Bentzer J."/>
            <person name="Ahren D."/>
            <person name="Johansson T."/>
            <person name="Persson P."/>
            <person name="Tunlid A."/>
        </authorList>
    </citation>
    <scope>NUCLEOTIDE SEQUENCE [LARGE SCALE GENOMIC DNA]</scope>
    <source>
        <strain evidence="4 5">CBS 101986</strain>
    </source>
</reference>
<dbReference type="InterPro" id="IPR056884">
    <property type="entry name" value="NPHP3-like_N"/>
</dbReference>
<dbReference type="PANTHER" id="PTHR10039:SF17">
    <property type="entry name" value="FUNGAL STAND N-TERMINAL GOODBYE DOMAIN-CONTAINING PROTEIN-RELATED"/>
    <property type="match status" value="1"/>
</dbReference>
<gene>
    <name evidence="4" type="ORF">D9619_011567</name>
</gene>
<dbReference type="CDD" id="cd21037">
    <property type="entry name" value="MLKL_NTD"/>
    <property type="match status" value="1"/>
</dbReference>
<dbReference type="OrthoDB" id="3018304at2759"/>
<dbReference type="PANTHER" id="PTHR10039">
    <property type="entry name" value="AMELOGENIN"/>
    <property type="match status" value="1"/>
</dbReference>
<feature type="domain" description="NACHT" evidence="3">
    <location>
        <begin position="236"/>
        <end position="380"/>
    </location>
</feature>
<accession>A0A8H5BT05</accession>
<keyword evidence="5" id="KW-1185">Reference proteome</keyword>
<sequence>MAQPGNSPSNGVGSASQSSSEVSNLWATMKPGLILGLKATEMALDGLPIPGAKGCISLVLHVLETVDLAAGNAEALQALQCRLANLQEVLLPVYANKAIDVPEDVRKDVGNLAIKLDELATQWRHKLERKPKKRHFIRRLINANDDRELLTLFANAVEQTIQDFLVITNTNGRIAAFREDVKSREARTLHLLPRAPSASYNSVRTGGANACLKGTRVSILNTIRAWATNPDPNQPPMFWLNGLAGIGKTTIAHTIASELDAAGLLGASFVFLRADDQLKDARLVFPTLAFQLAQFDSQFKTCLVEILELDPDCGSKLLDLQFEKLILQPFSAMSLAAPVVLILDALDECDPEKLTSELLRILHKNIQSVPFLRVFITSRPEGYIRTALDLVDSTSPHQKLVLHEDVHAGEVEHDICLFLQLRLQEIWDERHGPNQTSVCWPSKGNLEKLVKQSGRLFVYAATAVRFVGGSRTLNLDRQLATLLSVKIGHVPRGEPYRQLDGLYLQILGSVFTESGDDYYIQRFRRIVGSIVLLERPLPLGSLANLLGDYSVEEIMEALYHLHSIIIVPTADSEAPRTYHLSFPNFITNSSRCTDPKPYIDPGQQAKYLFDHCLAAMEKDFGPVRASSLDEEDIQRTPQLQDASVGGQATPLEEEDSTDSDRRSAQTHVSLEDDNEDYDLAPEIRYSDKYWCRHLLNIPMGNQEAALALERFIMQYLTQWLQRRTSRIMDDSERPKVRLASDTFDTIHDAHRWGASIFILLSALLSFTEYLHDSLSQVAATNFKCFYDKAPNIYMDNFFLMPVLTICLEDVSIPKTSFRRSIRSPHPIFFQVQDGEITKS</sequence>
<comment type="caution">
    <text evidence="4">The sequence shown here is derived from an EMBL/GenBank/DDBJ whole genome shotgun (WGS) entry which is preliminary data.</text>
</comment>
<proteinExistence type="predicted"/>